<evidence type="ECO:0000313" key="2">
    <source>
        <dbReference type="EMBL" id="BBH42946.1"/>
    </source>
</evidence>
<sequence length="247" mass="28833">MTKTIHTANVPTTNIPSSKNWTNLKAYKDSISLTQEQFEIIIGSVLGDLTIRKTGKYSRLVFEQKNKEYLYYLYDKFKEFTRTPPKERKQKRLATSELKSTWYFSTISHPEFEALWKLFYKTGDHITQKNGIKIVPETLFSHLTTRSLAFWHMDDGHYAEQGPRVMNATCSFTIPEHEFLIKGLKTHFNLTYTITSRDKYPKLVLASKSVDAWKRLVEPYIEQIPSMHYKIGRHSTLHTPKGMGNTE</sequence>
<dbReference type="Gene3D" id="3.10.28.10">
    <property type="entry name" value="Homing endonucleases"/>
    <property type="match status" value="2"/>
</dbReference>
<dbReference type="GO" id="GO:0000373">
    <property type="term" value="P:Group II intron splicing"/>
    <property type="evidence" value="ECO:0007669"/>
    <property type="project" value="TreeGrafter"/>
</dbReference>
<dbReference type="GO" id="GO:0045292">
    <property type="term" value="P:mRNA cis splicing, via spliceosome"/>
    <property type="evidence" value="ECO:0007669"/>
    <property type="project" value="TreeGrafter"/>
</dbReference>
<dbReference type="PANTHER" id="PTHR47539">
    <property type="entry name" value="PENTATRICOPEPTIDE REPEAT-CONTAINING PROTEIN OTP51, CHLOROPLASTIC"/>
    <property type="match status" value="1"/>
</dbReference>
<dbReference type="EMBL" id="AP019310">
    <property type="protein sequence ID" value="BBH42946.1"/>
    <property type="molecule type" value="Genomic_DNA"/>
</dbReference>
<proteinExistence type="predicted"/>
<geneLocation type="mitochondrion" evidence="2"/>
<dbReference type="GO" id="GO:0048564">
    <property type="term" value="P:photosystem I assembly"/>
    <property type="evidence" value="ECO:0007669"/>
    <property type="project" value="TreeGrafter"/>
</dbReference>
<keyword evidence="2" id="KW-0540">Nuclease</keyword>
<protein>
    <submittedName>
        <fullName evidence="2">LAGLIDADG homing endonuclease</fullName>
    </submittedName>
</protein>
<dbReference type="Pfam" id="PF03161">
    <property type="entry name" value="LAGLIDADG_2"/>
    <property type="match status" value="1"/>
</dbReference>
<keyword evidence="2" id="KW-0255">Endonuclease</keyword>
<organism evidence="2">
    <name type="scientific">Marophrys sp. SRT127</name>
    <dbReference type="NCBI Taxonomy" id="2488311"/>
    <lineage>
        <taxon>Eukaryota</taxon>
        <taxon>Haptista</taxon>
        <taxon>Centroplasthelida</taxon>
        <taxon>Panacanthocystida</taxon>
        <taxon>Acanthocystida</taxon>
        <taxon>Marophrys</taxon>
    </lineage>
</organism>
<name>A0A455RHW8_9EUKA</name>
<dbReference type="InterPro" id="IPR052500">
    <property type="entry name" value="Chloro/Mito_RNA_Process"/>
</dbReference>
<dbReference type="SUPFAM" id="SSF55608">
    <property type="entry name" value="Homing endonucleases"/>
    <property type="match status" value="1"/>
</dbReference>
<reference evidence="2" key="1">
    <citation type="journal article" date="2019" name="Sci. Rep.">
        <title>Horizontally-acquired genetic elements in the mitochondrial genome of a centrohelid Marophrys sp. SRT127.</title>
        <authorList>
            <person name="Nishimura Y."/>
            <person name="Shiratori T."/>
            <person name="Ishida K."/>
            <person name="Hashimoto T."/>
            <person name="Ohkuma M."/>
            <person name="Inagaki Y."/>
        </authorList>
    </citation>
    <scope>NUCLEOTIDE SEQUENCE</scope>
    <source>
        <strain evidence="2">SRT127</strain>
    </source>
</reference>
<dbReference type="AlphaFoldDB" id="A0A455RHW8"/>
<dbReference type="InterPro" id="IPR027434">
    <property type="entry name" value="Homing_endonucl"/>
</dbReference>
<dbReference type="PANTHER" id="PTHR47539:SF1">
    <property type="entry name" value="PENTATRICOPEPTIDE REPEAT-CONTAINING PROTEIN OTP51, CHLOROPLASTIC"/>
    <property type="match status" value="1"/>
</dbReference>
<accession>A0A455RHW8</accession>
<feature type="domain" description="Homing endonuclease LAGLIDADG" evidence="1">
    <location>
        <begin position="38"/>
        <end position="211"/>
    </location>
</feature>
<evidence type="ECO:0000259" key="1">
    <source>
        <dbReference type="Pfam" id="PF03161"/>
    </source>
</evidence>
<keyword evidence="2" id="KW-0496">Mitochondrion</keyword>
<dbReference type="InterPro" id="IPR004860">
    <property type="entry name" value="LAGLIDADG_dom"/>
</dbReference>
<dbReference type="GO" id="GO:0004519">
    <property type="term" value="F:endonuclease activity"/>
    <property type="evidence" value="ECO:0007669"/>
    <property type="project" value="UniProtKB-KW"/>
</dbReference>
<keyword evidence="2" id="KW-0378">Hydrolase</keyword>